<dbReference type="Gene3D" id="1.25.40.10">
    <property type="entry name" value="Tetratricopeptide repeat domain"/>
    <property type="match status" value="1"/>
</dbReference>
<dbReference type="Proteomes" id="UP000719766">
    <property type="component" value="Unassembled WGS sequence"/>
</dbReference>
<dbReference type="AlphaFoldDB" id="A0A9P7DLJ2"/>
<dbReference type="GeneID" id="64591331"/>
<dbReference type="InterPro" id="IPR002885">
    <property type="entry name" value="PPR_rpt"/>
</dbReference>
<feature type="compositionally biased region" description="Polar residues" evidence="1">
    <location>
        <begin position="92"/>
        <end position="103"/>
    </location>
</feature>
<dbReference type="RefSeq" id="XP_041162770.1">
    <property type="nucleotide sequence ID" value="XM_041297567.1"/>
</dbReference>
<evidence type="ECO:0000256" key="1">
    <source>
        <dbReference type="SAM" id="MobiDB-lite"/>
    </source>
</evidence>
<evidence type="ECO:0000313" key="3">
    <source>
        <dbReference type="Proteomes" id="UP000719766"/>
    </source>
</evidence>
<gene>
    <name evidence="2" type="ORF">HD556DRAFT_1233115</name>
</gene>
<name>A0A9P7DLJ2_9AGAM</name>
<sequence>MHITFDSIPTPDAVAYESLINMLVTNKQMALAPSYMEKLKSSGVHMTAYIANLLIKGYAAARDVEEARRIFENLVDPPSGVAASGNHVPHEGSNQRTSPSPSLSYHEPSTWEAMFCAELGNGYRDRAVALLARLQERQFPAAVYNRIRGIMSDHSVSPWAASP</sequence>
<dbReference type="EMBL" id="JABBWE010000015">
    <property type="protein sequence ID" value="KAG1797817.1"/>
    <property type="molecule type" value="Genomic_DNA"/>
</dbReference>
<protein>
    <recommendedName>
        <fullName evidence="4">Pentatricopeptide repeat-containing protein</fullName>
    </recommendedName>
</protein>
<keyword evidence="3" id="KW-1185">Reference proteome</keyword>
<accession>A0A9P7DLJ2</accession>
<dbReference type="Pfam" id="PF01535">
    <property type="entry name" value="PPR"/>
    <property type="match status" value="1"/>
</dbReference>
<proteinExistence type="predicted"/>
<comment type="caution">
    <text evidence="2">The sequence shown here is derived from an EMBL/GenBank/DDBJ whole genome shotgun (WGS) entry which is preliminary data.</text>
</comment>
<dbReference type="NCBIfam" id="TIGR00756">
    <property type="entry name" value="PPR"/>
    <property type="match status" value="1"/>
</dbReference>
<dbReference type="InterPro" id="IPR011990">
    <property type="entry name" value="TPR-like_helical_dom_sf"/>
</dbReference>
<evidence type="ECO:0000313" key="2">
    <source>
        <dbReference type="EMBL" id="KAG1797817.1"/>
    </source>
</evidence>
<dbReference type="OrthoDB" id="3029242at2759"/>
<reference evidence="2" key="1">
    <citation type="journal article" date="2020" name="New Phytol.">
        <title>Comparative genomics reveals dynamic genome evolution in host specialist ectomycorrhizal fungi.</title>
        <authorList>
            <person name="Lofgren L.A."/>
            <person name="Nguyen N.H."/>
            <person name="Vilgalys R."/>
            <person name="Ruytinx J."/>
            <person name="Liao H.L."/>
            <person name="Branco S."/>
            <person name="Kuo A."/>
            <person name="LaButti K."/>
            <person name="Lipzen A."/>
            <person name="Andreopoulos W."/>
            <person name="Pangilinan J."/>
            <person name="Riley R."/>
            <person name="Hundley H."/>
            <person name="Na H."/>
            <person name="Barry K."/>
            <person name="Grigoriev I.V."/>
            <person name="Stajich J.E."/>
            <person name="Kennedy P.G."/>
        </authorList>
    </citation>
    <scope>NUCLEOTIDE SEQUENCE</scope>
    <source>
        <strain evidence="2">S12</strain>
    </source>
</reference>
<feature type="region of interest" description="Disordered" evidence="1">
    <location>
        <begin position="81"/>
        <end position="105"/>
    </location>
</feature>
<evidence type="ECO:0008006" key="4">
    <source>
        <dbReference type="Google" id="ProtNLM"/>
    </source>
</evidence>
<organism evidence="2 3">
    <name type="scientific">Suillus plorans</name>
    <dbReference type="NCBI Taxonomy" id="116603"/>
    <lineage>
        <taxon>Eukaryota</taxon>
        <taxon>Fungi</taxon>
        <taxon>Dikarya</taxon>
        <taxon>Basidiomycota</taxon>
        <taxon>Agaricomycotina</taxon>
        <taxon>Agaricomycetes</taxon>
        <taxon>Agaricomycetidae</taxon>
        <taxon>Boletales</taxon>
        <taxon>Suillineae</taxon>
        <taxon>Suillaceae</taxon>
        <taxon>Suillus</taxon>
    </lineage>
</organism>